<dbReference type="SUPFAM" id="SSF46626">
    <property type="entry name" value="Cytochrome c"/>
    <property type="match status" value="1"/>
</dbReference>
<gene>
    <name evidence="5" type="ORF">MNBD_NITROSPINAE01-1186</name>
</gene>
<dbReference type="Gene3D" id="1.10.760.10">
    <property type="entry name" value="Cytochrome c-like domain"/>
    <property type="match status" value="1"/>
</dbReference>
<evidence type="ECO:0000256" key="2">
    <source>
        <dbReference type="ARBA" id="ARBA00022723"/>
    </source>
</evidence>
<dbReference type="InterPro" id="IPR009056">
    <property type="entry name" value="Cyt_c-like_dom"/>
</dbReference>
<evidence type="ECO:0000313" key="5">
    <source>
        <dbReference type="EMBL" id="VAX20762.1"/>
    </source>
</evidence>
<accession>A0A3B1BY95</accession>
<dbReference type="PROSITE" id="PS51007">
    <property type="entry name" value="CYTC"/>
    <property type="match status" value="1"/>
</dbReference>
<name>A0A3B1BY95_9ZZZZ</name>
<dbReference type="AlphaFoldDB" id="A0A3B1BY95"/>
<dbReference type="GO" id="GO:0046872">
    <property type="term" value="F:metal ion binding"/>
    <property type="evidence" value="ECO:0007669"/>
    <property type="project" value="UniProtKB-KW"/>
</dbReference>
<proteinExistence type="predicted"/>
<evidence type="ECO:0000259" key="4">
    <source>
        <dbReference type="PROSITE" id="PS51007"/>
    </source>
</evidence>
<reference evidence="5" key="1">
    <citation type="submission" date="2018-06" db="EMBL/GenBank/DDBJ databases">
        <authorList>
            <person name="Zhirakovskaya E."/>
        </authorList>
    </citation>
    <scope>NUCLEOTIDE SEQUENCE</scope>
</reference>
<feature type="domain" description="Cytochrome c" evidence="4">
    <location>
        <begin position="24"/>
        <end position="98"/>
    </location>
</feature>
<evidence type="ECO:0000256" key="1">
    <source>
        <dbReference type="ARBA" id="ARBA00022617"/>
    </source>
</evidence>
<evidence type="ECO:0000256" key="3">
    <source>
        <dbReference type="ARBA" id="ARBA00023004"/>
    </source>
</evidence>
<dbReference type="Pfam" id="PF13442">
    <property type="entry name" value="Cytochrome_CBB3"/>
    <property type="match status" value="1"/>
</dbReference>
<keyword evidence="3" id="KW-0408">Iron</keyword>
<dbReference type="GO" id="GO:0020037">
    <property type="term" value="F:heme binding"/>
    <property type="evidence" value="ECO:0007669"/>
    <property type="project" value="InterPro"/>
</dbReference>
<dbReference type="GO" id="GO:0009055">
    <property type="term" value="F:electron transfer activity"/>
    <property type="evidence" value="ECO:0007669"/>
    <property type="project" value="InterPro"/>
</dbReference>
<sequence>MKLGVVFMSMIIFAGGVSFADESPSEKYGKVVFASEKFKCSKCHGPTGAEGGQGPSFKGVSKKYTHAQLMERAAHNCPPAGACDPRQLAAIVDYLGTL</sequence>
<organism evidence="5">
    <name type="scientific">hydrothermal vent metagenome</name>
    <dbReference type="NCBI Taxonomy" id="652676"/>
    <lineage>
        <taxon>unclassified sequences</taxon>
        <taxon>metagenomes</taxon>
        <taxon>ecological metagenomes</taxon>
    </lineage>
</organism>
<keyword evidence="1" id="KW-0349">Heme</keyword>
<dbReference type="InterPro" id="IPR036909">
    <property type="entry name" value="Cyt_c-like_dom_sf"/>
</dbReference>
<dbReference type="EMBL" id="UOGC01000110">
    <property type="protein sequence ID" value="VAX20762.1"/>
    <property type="molecule type" value="Genomic_DNA"/>
</dbReference>
<protein>
    <recommendedName>
        <fullName evidence="4">Cytochrome c domain-containing protein</fullName>
    </recommendedName>
</protein>
<keyword evidence="2" id="KW-0479">Metal-binding</keyword>